<organism evidence="1 2">
    <name type="scientific">Tanacetum coccineum</name>
    <dbReference type="NCBI Taxonomy" id="301880"/>
    <lineage>
        <taxon>Eukaryota</taxon>
        <taxon>Viridiplantae</taxon>
        <taxon>Streptophyta</taxon>
        <taxon>Embryophyta</taxon>
        <taxon>Tracheophyta</taxon>
        <taxon>Spermatophyta</taxon>
        <taxon>Magnoliopsida</taxon>
        <taxon>eudicotyledons</taxon>
        <taxon>Gunneridae</taxon>
        <taxon>Pentapetalae</taxon>
        <taxon>asterids</taxon>
        <taxon>campanulids</taxon>
        <taxon>Asterales</taxon>
        <taxon>Asteraceae</taxon>
        <taxon>Asteroideae</taxon>
        <taxon>Anthemideae</taxon>
        <taxon>Anthemidinae</taxon>
        <taxon>Tanacetum</taxon>
    </lineage>
</organism>
<proteinExistence type="predicted"/>
<reference evidence="1" key="2">
    <citation type="submission" date="2022-01" db="EMBL/GenBank/DDBJ databases">
        <authorList>
            <person name="Yamashiro T."/>
            <person name="Shiraishi A."/>
            <person name="Satake H."/>
            <person name="Nakayama K."/>
        </authorList>
    </citation>
    <scope>NUCLEOTIDE SEQUENCE</scope>
</reference>
<keyword evidence="2" id="KW-1185">Reference proteome</keyword>
<evidence type="ECO:0000313" key="2">
    <source>
        <dbReference type="Proteomes" id="UP001151760"/>
    </source>
</evidence>
<dbReference type="Proteomes" id="UP001151760">
    <property type="component" value="Unassembled WGS sequence"/>
</dbReference>
<protein>
    <submittedName>
        <fullName evidence="1">Uncharacterized protein</fullName>
    </submittedName>
</protein>
<comment type="caution">
    <text evidence="1">The sequence shown here is derived from an EMBL/GenBank/DDBJ whole genome shotgun (WGS) entry which is preliminary data.</text>
</comment>
<reference evidence="1" key="1">
    <citation type="journal article" date="2022" name="Int. J. Mol. Sci.">
        <title>Draft Genome of Tanacetum Coccineum: Genomic Comparison of Closely Related Tanacetum-Family Plants.</title>
        <authorList>
            <person name="Yamashiro T."/>
            <person name="Shiraishi A."/>
            <person name="Nakayama K."/>
            <person name="Satake H."/>
        </authorList>
    </citation>
    <scope>NUCLEOTIDE SEQUENCE</scope>
</reference>
<evidence type="ECO:0000313" key="1">
    <source>
        <dbReference type="EMBL" id="GJT63673.1"/>
    </source>
</evidence>
<gene>
    <name evidence="1" type="ORF">Tco_1015153</name>
</gene>
<name>A0ABQ5FJZ7_9ASTR</name>
<sequence>MKQYPRNIIFYCGPFCGCYRLVSEPRFDMSSDNASSTVTYTSVSSDLNGPSSWGIPLENAGEIPDMDPYEEVAQQGQEHPLSPAYVPDPNKKRFIDERDLNQIINYFTVALENFFSR</sequence>
<dbReference type="EMBL" id="BQNB010017479">
    <property type="protein sequence ID" value="GJT63673.1"/>
    <property type="molecule type" value="Genomic_DNA"/>
</dbReference>
<accession>A0ABQ5FJZ7</accession>